<evidence type="ECO:0000256" key="2">
    <source>
        <dbReference type="ARBA" id="ARBA00004477"/>
    </source>
</evidence>
<dbReference type="PRINTS" id="PR00075">
    <property type="entry name" value="FACDDSATRASE"/>
</dbReference>
<evidence type="ECO:0000256" key="16">
    <source>
        <dbReference type="ARBA" id="ARBA00047947"/>
    </source>
</evidence>
<evidence type="ECO:0000256" key="17">
    <source>
        <dbReference type="RuleBase" id="RU000581"/>
    </source>
</evidence>
<feature type="transmembrane region" description="Helical" evidence="18">
    <location>
        <begin position="311"/>
        <end position="333"/>
    </location>
</feature>
<dbReference type="GO" id="GO:0004768">
    <property type="term" value="F:stearoyl-CoA 9-desaturase activity"/>
    <property type="evidence" value="ECO:0007669"/>
    <property type="project" value="UniProtKB-EC"/>
</dbReference>
<keyword evidence="14 18" id="KW-0472">Membrane</keyword>
<dbReference type="PROSITE" id="PS00476">
    <property type="entry name" value="FATTY_ACID_DESATUR_1"/>
    <property type="match status" value="1"/>
</dbReference>
<keyword evidence="13" id="KW-0443">Lipid metabolism</keyword>
<evidence type="ECO:0000256" key="8">
    <source>
        <dbReference type="ARBA" id="ARBA00022824"/>
    </source>
</evidence>
<sequence length="569" mass="65230">MHMTLDTIFIGISRSYTTTTTISAPPSGGLQNGEKVEKMALYSEEDIRPEMKDDFRDPNYEDEEGPVPKLETMYTNGHEITVPITSSQTHMMTLTVPDMAFSSHMGWLLVHEHPAVKEKGQLLDISDLKAEELVMVQRSLYVATFLPYAFVLSVTWLMNSVAHLYAYHPYDKNISPRENALLSLGSLDKVYDPGFIHSLNIHSFNNSRFLKDPRYPAKLEISRSYTTTTTISAPPSGGLQNGEKVEKMALYSEEDIRPEMKDDFRDPNYEDEEGPVPKLEFVWRNVILMALLHVSALYGLTLVPTCKFYTWLWAALYYIVSGLGITAGAHRLWSHRTYKARLPLKIFLIIANTMAFQNDVYEWARDHRAHHKFSETHADPHNSRRGFFFSHVGWLLVRKHPAVKEKGKLLDMSDLKAEKLVMFQRRYYIPGLLLLCFILPTVVPWYFWGESFLHSLYVATLLRYTLVLNATWLVNSAAHLYGYRPYDKNINSRENLLVSVGAVGEGFHNYHHSFPYDYSASEYRWHINLTTFFIDCMAALGLAYDRKRASKAAVLAKIKRTGDGSYKSG</sequence>
<dbReference type="CDD" id="cd03505">
    <property type="entry name" value="Delta9-FADS-like"/>
    <property type="match status" value="1"/>
</dbReference>
<evidence type="ECO:0000256" key="3">
    <source>
        <dbReference type="ARBA" id="ARBA00009295"/>
    </source>
</evidence>
<keyword evidence="12" id="KW-0408">Iron</keyword>
<evidence type="ECO:0000313" key="20">
    <source>
        <dbReference type="Proteomes" id="UP000028990"/>
    </source>
</evidence>
<accession>A0A091DAA8</accession>
<proteinExistence type="inferred from homology"/>
<comment type="cofactor">
    <cofactor evidence="1 17">
        <name>Fe(2+)</name>
        <dbReference type="ChEBI" id="CHEBI:29033"/>
    </cofactor>
</comment>
<comment type="similarity">
    <text evidence="3 17">Belongs to the fatty acid desaturase type 1 family.</text>
</comment>
<dbReference type="GO" id="GO:0005789">
    <property type="term" value="C:endoplasmic reticulum membrane"/>
    <property type="evidence" value="ECO:0007669"/>
    <property type="project" value="UniProtKB-SubCell"/>
</dbReference>
<dbReference type="STRING" id="885580.ENSFDAP00000010063"/>
<dbReference type="InterPro" id="IPR001522">
    <property type="entry name" value="FADS-1_CS"/>
</dbReference>
<evidence type="ECO:0000256" key="10">
    <source>
        <dbReference type="ARBA" id="ARBA00022989"/>
    </source>
</evidence>
<comment type="subcellular location">
    <subcellularLocation>
        <location evidence="2">Endoplasmic reticulum membrane</location>
        <topology evidence="2">Multi-pass membrane protein</topology>
    </subcellularLocation>
</comment>
<reference evidence="19 20" key="1">
    <citation type="submission" date="2013-11" db="EMBL/GenBank/DDBJ databases">
        <title>The Damaraland mole rat (Fukomys damarensis) genome and evolution of African mole rats.</title>
        <authorList>
            <person name="Gladyshev V.N."/>
            <person name="Fang X."/>
        </authorList>
    </citation>
    <scope>NUCLEOTIDE SEQUENCE [LARGE SCALE GENOMIC DNA]</scope>
    <source>
        <tissue evidence="19">Liver</tissue>
    </source>
</reference>
<keyword evidence="6 17" id="KW-0812">Transmembrane</keyword>
<feature type="transmembrane region" description="Helical" evidence="18">
    <location>
        <begin position="145"/>
        <end position="167"/>
    </location>
</feature>
<dbReference type="PANTHER" id="PTHR11351:SF102">
    <property type="entry name" value="STEAROYL-COA DESATURASE"/>
    <property type="match status" value="1"/>
</dbReference>
<evidence type="ECO:0000256" key="9">
    <source>
        <dbReference type="ARBA" id="ARBA00022832"/>
    </source>
</evidence>
<gene>
    <name evidence="19" type="ORF">H920_11435</name>
</gene>
<name>A0A091DAA8_FUKDA</name>
<keyword evidence="5 17" id="KW-0444">Lipid biosynthesis</keyword>
<feature type="transmembrane region" description="Helical" evidence="18">
    <location>
        <begin position="427"/>
        <end position="448"/>
    </location>
</feature>
<evidence type="ECO:0000256" key="14">
    <source>
        <dbReference type="ARBA" id="ARBA00023136"/>
    </source>
</evidence>
<keyword evidence="7" id="KW-0479">Metal-binding</keyword>
<evidence type="ECO:0000256" key="6">
    <source>
        <dbReference type="ARBA" id="ARBA00022692"/>
    </source>
</evidence>
<comment type="catalytic activity">
    <reaction evidence="16">
        <text>octadecanoyl-CoA + 2 Fe(II)-[cytochrome b5] + O2 + 2 H(+) = (9Z)-octadecenoyl-CoA + 2 Fe(III)-[cytochrome b5] + 2 H2O</text>
        <dbReference type="Rhea" id="RHEA:19721"/>
        <dbReference type="Rhea" id="RHEA-COMP:10438"/>
        <dbReference type="Rhea" id="RHEA-COMP:10439"/>
        <dbReference type="ChEBI" id="CHEBI:15377"/>
        <dbReference type="ChEBI" id="CHEBI:15378"/>
        <dbReference type="ChEBI" id="CHEBI:15379"/>
        <dbReference type="ChEBI" id="CHEBI:29033"/>
        <dbReference type="ChEBI" id="CHEBI:29034"/>
        <dbReference type="ChEBI" id="CHEBI:57387"/>
        <dbReference type="ChEBI" id="CHEBI:57394"/>
        <dbReference type="EC" id="1.14.19.1"/>
    </reaction>
</comment>
<dbReference type="PANTHER" id="PTHR11351">
    <property type="entry name" value="ACYL-COA DESATURASE"/>
    <property type="match status" value="1"/>
</dbReference>
<dbReference type="eggNOG" id="KOG1600">
    <property type="taxonomic scope" value="Eukaryota"/>
</dbReference>
<dbReference type="GO" id="GO:0006636">
    <property type="term" value="P:unsaturated fatty acid biosynthetic process"/>
    <property type="evidence" value="ECO:0007669"/>
    <property type="project" value="TreeGrafter"/>
</dbReference>
<keyword evidence="10 18" id="KW-1133">Transmembrane helix</keyword>
<evidence type="ECO:0000256" key="15">
    <source>
        <dbReference type="ARBA" id="ARBA00023160"/>
    </source>
</evidence>
<comment type="domain">
    <text evidence="17">The histidine box domains are involved in binding the catalytic metal ions.</text>
</comment>
<evidence type="ECO:0000256" key="7">
    <source>
        <dbReference type="ARBA" id="ARBA00022723"/>
    </source>
</evidence>
<dbReference type="GO" id="GO:0070542">
    <property type="term" value="P:response to fatty acid"/>
    <property type="evidence" value="ECO:0007669"/>
    <property type="project" value="TreeGrafter"/>
</dbReference>
<keyword evidence="8" id="KW-0256">Endoplasmic reticulum</keyword>
<protein>
    <recommendedName>
        <fullName evidence="4">stearoyl-CoA 9-desaturase</fullName>
        <ecNumber evidence="4">1.14.19.1</ecNumber>
    </recommendedName>
</protein>
<evidence type="ECO:0000256" key="12">
    <source>
        <dbReference type="ARBA" id="ARBA00023004"/>
    </source>
</evidence>
<evidence type="ECO:0000256" key="13">
    <source>
        <dbReference type="ARBA" id="ARBA00023098"/>
    </source>
</evidence>
<dbReference type="InterPro" id="IPR015876">
    <property type="entry name" value="Acyl-CoA_DS"/>
</dbReference>
<evidence type="ECO:0000256" key="18">
    <source>
        <dbReference type="SAM" id="Phobius"/>
    </source>
</evidence>
<evidence type="ECO:0000256" key="11">
    <source>
        <dbReference type="ARBA" id="ARBA00023002"/>
    </source>
</evidence>
<evidence type="ECO:0000313" key="19">
    <source>
        <dbReference type="EMBL" id="KFO27180.1"/>
    </source>
</evidence>
<keyword evidence="9" id="KW-0276">Fatty acid metabolism</keyword>
<keyword evidence="20" id="KW-1185">Reference proteome</keyword>
<feature type="transmembrane region" description="Helical" evidence="18">
    <location>
        <begin position="286"/>
        <end position="305"/>
    </location>
</feature>
<evidence type="ECO:0000256" key="1">
    <source>
        <dbReference type="ARBA" id="ARBA00001954"/>
    </source>
</evidence>
<keyword evidence="11 17" id="KW-0560">Oxidoreductase</keyword>
<evidence type="ECO:0000256" key="4">
    <source>
        <dbReference type="ARBA" id="ARBA00012620"/>
    </source>
</evidence>
<dbReference type="AlphaFoldDB" id="A0A091DAA8"/>
<dbReference type="EMBL" id="KN123008">
    <property type="protein sequence ID" value="KFO27180.1"/>
    <property type="molecule type" value="Genomic_DNA"/>
</dbReference>
<dbReference type="GO" id="GO:1903966">
    <property type="term" value="P:monounsaturated fatty acid biosynthetic process"/>
    <property type="evidence" value="ECO:0007669"/>
    <property type="project" value="TreeGrafter"/>
</dbReference>
<dbReference type="GO" id="GO:0005506">
    <property type="term" value="F:iron ion binding"/>
    <property type="evidence" value="ECO:0007669"/>
    <property type="project" value="TreeGrafter"/>
</dbReference>
<organism evidence="19 20">
    <name type="scientific">Fukomys damarensis</name>
    <name type="common">Damaraland mole rat</name>
    <name type="synonym">Cryptomys damarensis</name>
    <dbReference type="NCBI Taxonomy" id="885580"/>
    <lineage>
        <taxon>Eukaryota</taxon>
        <taxon>Metazoa</taxon>
        <taxon>Chordata</taxon>
        <taxon>Craniata</taxon>
        <taxon>Vertebrata</taxon>
        <taxon>Euteleostomi</taxon>
        <taxon>Mammalia</taxon>
        <taxon>Eutheria</taxon>
        <taxon>Euarchontoglires</taxon>
        <taxon>Glires</taxon>
        <taxon>Rodentia</taxon>
        <taxon>Hystricomorpha</taxon>
        <taxon>Bathyergidae</taxon>
        <taxon>Fukomys</taxon>
    </lineage>
</organism>
<dbReference type="EC" id="1.14.19.1" evidence="4"/>
<evidence type="ECO:0000256" key="5">
    <source>
        <dbReference type="ARBA" id="ARBA00022516"/>
    </source>
</evidence>
<dbReference type="GO" id="GO:0032896">
    <property type="term" value="F:palmitoyl-CoA 9-desaturase activity"/>
    <property type="evidence" value="ECO:0007669"/>
    <property type="project" value="TreeGrafter"/>
</dbReference>
<keyword evidence="15 17" id="KW-0275">Fatty acid biosynthesis</keyword>
<dbReference type="Proteomes" id="UP000028990">
    <property type="component" value="Unassembled WGS sequence"/>
</dbReference>